<evidence type="ECO:0000313" key="1">
    <source>
        <dbReference type="EMBL" id="KAI1612459.1"/>
    </source>
</evidence>
<organism evidence="1 2">
    <name type="scientific">Exophiala viscosa</name>
    <dbReference type="NCBI Taxonomy" id="2486360"/>
    <lineage>
        <taxon>Eukaryota</taxon>
        <taxon>Fungi</taxon>
        <taxon>Dikarya</taxon>
        <taxon>Ascomycota</taxon>
        <taxon>Pezizomycotina</taxon>
        <taxon>Eurotiomycetes</taxon>
        <taxon>Chaetothyriomycetidae</taxon>
        <taxon>Chaetothyriales</taxon>
        <taxon>Herpotrichiellaceae</taxon>
        <taxon>Exophiala</taxon>
    </lineage>
</organism>
<dbReference type="Proteomes" id="UP001203852">
    <property type="component" value="Unassembled WGS sequence"/>
</dbReference>
<accession>A0AAN6IED0</accession>
<sequence length="395" mass="44793">MADTRCADPDLQLDVDIMILEYTLYKAVQAQFDLASSGHQDEAKAVESTRILSIFDSFIQIFNQMHPSHVKSPDFYTNLDILEFLVLLSSRSAKTTPFSADTPKKLHDQTMRNLDSRRQWLVARGHYVQRNFETRMQQDFEDQIYHAWTSRPIFTQTASQCNDQPSLFDLLTRFVSISADFSALTGQHPNDKWMEIACEFMLQASMEALQSRLGAGIYEKTQPGLDDCFAWGYISDDLLYADDEQTGLLNDLFRNPETGTTEGPRWTNLRAQYLSELSIAFDVSAQSQACRLDRLANKYPLASYQEGLVSFMASVWNIYCEQLGGKPVLLQIEEGHLKTLGLEGREFDEFMVRVGLKDGEGGILNLHLGMDLDCVQRGPGVQPQGDPRTRVRPSI</sequence>
<proteinExistence type="predicted"/>
<gene>
    <name evidence="1" type="ORF">EDD36DRAFT_237568</name>
</gene>
<reference evidence="1" key="1">
    <citation type="journal article" date="2022" name="bioRxiv">
        <title>Deciphering the potential niche of two novel black yeast fungi from a biological soil crust based on their genomes, phenotypes, and melanin regulation.</title>
        <authorList>
            <consortium name="DOE Joint Genome Institute"/>
            <person name="Carr E.C."/>
            <person name="Barton Q."/>
            <person name="Grambo S."/>
            <person name="Sullivan M."/>
            <person name="Renfro C.M."/>
            <person name="Kuo A."/>
            <person name="Pangilinan J."/>
            <person name="Lipzen A."/>
            <person name="Keymanesh K."/>
            <person name="Savage E."/>
            <person name="Barry K."/>
            <person name="Grigoriev I.V."/>
            <person name="Riekhof W.R."/>
            <person name="Harris S.S."/>
        </authorList>
    </citation>
    <scope>NUCLEOTIDE SEQUENCE</scope>
    <source>
        <strain evidence="1">JF 03-4F</strain>
    </source>
</reference>
<dbReference type="AlphaFoldDB" id="A0AAN6IED0"/>
<evidence type="ECO:0000313" key="2">
    <source>
        <dbReference type="Proteomes" id="UP001203852"/>
    </source>
</evidence>
<comment type="caution">
    <text evidence="1">The sequence shown here is derived from an EMBL/GenBank/DDBJ whole genome shotgun (WGS) entry which is preliminary data.</text>
</comment>
<keyword evidence="2" id="KW-1185">Reference proteome</keyword>
<name>A0AAN6IED0_9EURO</name>
<protein>
    <submittedName>
        <fullName evidence="1">Uncharacterized protein</fullName>
    </submittedName>
</protein>
<dbReference type="EMBL" id="MU404354">
    <property type="protein sequence ID" value="KAI1612459.1"/>
    <property type="molecule type" value="Genomic_DNA"/>
</dbReference>